<comment type="caution">
    <text evidence="1">The sequence shown here is derived from an EMBL/GenBank/DDBJ whole genome shotgun (WGS) entry which is preliminary data.</text>
</comment>
<name>A0ABW5PTX9_9BACI</name>
<evidence type="ECO:0000313" key="1">
    <source>
        <dbReference type="EMBL" id="MFD2618386.1"/>
    </source>
</evidence>
<evidence type="ECO:0000313" key="2">
    <source>
        <dbReference type="Proteomes" id="UP001597458"/>
    </source>
</evidence>
<dbReference type="Proteomes" id="UP001597458">
    <property type="component" value="Unassembled WGS sequence"/>
</dbReference>
<accession>A0ABW5PTX9</accession>
<sequence>MSVFVSEELRLGSKLENLGVFDTLLDMDSNYFINIKRLKVTEVPEFSRSYDKINKYFGDIGTLLKSSNNKEDKLFRTAIKKFNFPEVRGINLGFSKGKYGAGFGKTLKEQIMKDAYDIINSGSEQPEIFHLTSLFEENVGPDRLSDMIASLIYDDIVVYTKKICVTLDINKEKYPHIEFENGLMINPYKKCELLFLPVDLLHELPIAKDWDDIDRVCSENEAIKSEINELVGEKWKKITVSQKKYYMKEFIFKNPTILQKVISNYKATAVNQYDINKNVDYLIEKIIHIILKESNVVPESHKDSYDSTLEILDGYKHWVENQKGYSVLEGVSSKNAEKIVQRTLHGLANYYCDSNGLDISPESNTGRGPVDFKISRGTDKTVIEIKLTSNGQILHGFEVQIEEYAVSEGAENKIFLIVDNGVHSERIQQVEASYQRRESLNENPAQIIIIDAKPKASASNF</sequence>
<reference evidence="2" key="1">
    <citation type="journal article" date="2019" name="Int. J. Syst. Evol. Microbiol.">
        <title>The Global Catalogue of Microorganisms (GCM) 10K type strain sequencing project: providing services to taxonomists for standard genome sequencing and annotation.</title>
        <authorList>
            <consortium name="The Broad Institute Genomics Platform"/>
            <consortium name="The Broad Institute Genome Sequencing Center for Infectious Disease"/>
            <person name="Wu L."/>
            <person name="Ma J."/>
        </authorList>
    </citation>
    <scope>NUCLEOTIDE SEQUENCE [LARGE SCALE GENOMIC DNA]</scope>
    <source>
        <strain evidence="2">TISTR 2241</strain>
    </source>
</reference>
<dbReference type="RefSeq" id="WP_219995059.1">
    <property type="nucleotide sequence ID" value="NZ_JBHUMR010000015.1"/>
</dbReference>
<dbReference type="EMBL" id="JBHUMR010000015">
    <property type="protein sequence ID" value="MFD2618386.1"/>
    <property type="molecule type" value="Genomic_DNA"/>
</dbReference>
<protein>
    <recommendedName>
        <fullName evidence="3">Protein NO VEIN C-terminal domain-containing protein</fullName>
    </recommendedName>
</protein>
<keyword evidence="2" id="KW-1185">Reference proteome</keyword>
<organism evidence="1 2">
    <name type="scientific">Terrilactibacillus laevilacticus</name>
    <dbReference type="NCBI Taxonomy" id="1380157"/>
    <lineage>
        <taxon>Bacteria</taxon>
        <taxon>Bacillati</taxon>
        <taxon>Bacillota</taxon>
        <taxon>Bacilli</taxon>
        <taxon>Bacillales</taxon>
        <taxon>Bacillaceae</taxon>
        <taxon>Terrilactibacillus</taxon>
    </lineage>
</organism>
<evidence type="ECO:0008006" key="3">
    <source>
        <dbReference type="Google" id="ProtNLM"/>
    </source>
</evidence>
<gene>
    <name evidence="1" type="ORF">ACFSTF_13830</name>
</gene>
<proteinExistence type="predicted"/>